<evidence type="ECO:0000313" key="3">
    <source>
        <dbReference type="EMBL" id="MFB0835732.1"/>
    </source>
</evidence>
<evidence type="ECO:0000313" key="4">
    <source>
        <dbReference type="Proteomes" id="UP001575652"/>
    </source>
</evidence>
<organism evidence="3 4">
    <name type="scientific">Arthrobacter halodurans</name>
    <dbReference type="NCBI Taxonomy" id="516699"/>
    <lineage>
        <taxon>Bacteria</taxon>
        <taxon>Bacillati</taxon>
        <taxon>Actinomycetota</taxon>
        <taxon>Actinomycetes</taxon>
        <taxon>Micrococcales</taxon>
        <taxon>Micrococcaceae</taxon>
        <taxon>Arthrobacter</taxon>
    </lineage>
</organism>
<feature type="transmembrane region" description="Helical" evidence="2">
    <location>
        <begin position="87"/>
        <end position="109"/>
    </location>
</feature>
<evidence type="ECO:0000256" key="1">
    <source>
        <dbReference type="SAM" id="MobiDB-lite"/>
    </source>
</evidence>
<proteinExistence type="predicted"/>
<feature type="transmembrane region" description="Helical" evidence="2">
    <location>
        <begin position="121"/>
        <end position="143"/>
    </location>
</feature>
<keyword evidence="2" id="KW-0812">Transmembrane</keyword>
<gene>
    <name evidence="3" type="ORF">ACETWP_14165</name>
</gene>
<feature type="transmembrane region" description="Helical" evidence="2">
    <location>
        <begin position="46"/>
        <end position="67"/>
    </location>
</feature>
<evidence type="ECO:0000256" key="2">
    <source>
        <dbReference type="SAM" id="Phobius"/>
    </source>
</evidence>
<feature type="transmembrane region" description="Helical" evidence="2">
    <location>
        <begin position="149"/>
        <end position="168"/>
    </location>
</feature>
<keyword evidence="2" id="KW-0472">Membrane</keyword>
<dbReference type="RefSeq" id="WP_373972905.1">
    <property type="nucleotide sequence ID" value="NZ_JBHDLJ010000013.1"/>
</dbReference>
<accession>A0ABV4UTZ5</accession>
<keyword evidence="2" id="KW-1133">Transmembrane helix</keyword>
<name>A0ABV4UTZ5_9MICC</name>
<dbReference type="EMBL" id="JBHDLJ010000013">
    <property type="protein sequence ID" value="MFB0835732.1"/>
    <property type="molecule type" value="Genomic_DNA"/>
</dbReference>
<keyword evidence="4" id="KW-1185">Reference proteome</keyword>
<evidence type="ECO:0008006" key="5">
    <source>
        <dbReference type="Google" id="ProtNLM"/>
    </source>
</evidence>
<dbReference type="Proteomes" id="UP001575652">
    <property type="component" value="Unassembled WGS sequence"/>
</dbReference>
<reference evidence="3 4" key="1">
    <citation type="submission" date="2024-09" db="EMBL/GenBank/DDBJ databases">
        <authorList>
            <person name="Salinas-Garcia M.A."/>
            <person name="Prieme A."/>
        </authorList>
    </citation>
    <scope>NUCLEOTIDE SEQUENCE [LARGE SCALE GENOMIC DNA]</scope>
    <source>
        <strain evidence="3 4">DSM 21081</strain>
    </source>
</reference>
<sequence>MVTKDKPNGTEGAGQRHGVANAEDPVDDRHPPLVCSRRIVVLDSYAIAKGWFIAVVVWLVGALLLFLGLDASTVKEPGTLYIDNVSIWPVFAIVSVAAAIAIGLPLGLLLARLLRPVRNQWIHVGAFFAVPALLFAWPLGFLFGGGFPGGLMLGSLIGVCSAISRAAIIRNATIVDIAEPATGQQ</sequence>
<protein>
    <recommendedName>
        <fullName evidence="5">SPW repeat-containing protein</fullName>
    </recommendedName>
</protein>
<comment type="caution">
    <text evidence="3">The sequence shown here is derived from an EMBL/GenBank/DDBJ whole genome shotgun (WGS) entry which is preliminary data.</text>
</comment>
<feature type="region of interest" description="Disordered" evidence="1">
    <location>
        <begin position="1"/>
        <end position="25"/>
    </location>
</feature>